<dbReference type="OrthoDB" id="9790815at2"/>
<accession>A0A2Z4LS67</accession>
<dbReference type="AlphaFoldDB" id="A0A2Z4LS67"/>
<dbReference type="SUPFAM" id="SSF51004">
    <property type="entry name" value="C-terminal (heme d1) domain of cytochrome cd1-nitrite reductase"/>
    <property type="match status" value="1"/>
</dbReference>
<evidence type="ECO:0000256" key="1">
    <source>
        <dbReference type="ARBA" id="ARBA00005564"/>
    </source>
</evidence>
<keyword evidence="4" id="KW-1185">Reference proteome</keyword>
<evidence type="ECO:0000313" key="3">
    <source>
        <dbReference type="EMBL" id="AWX44673.1"/>
    </source>
</evidence>
<name>A0A2Z4LS67_9FLAO</name>
<dbReference type="GO" id="GO:0017057">
    <property type="term" value="F:6-phosphogluconolactonase activity"/>
    <property type="evidence" value="ECO:0007669"/>
    <property type="project" value="UniProtKB-EC"/>
</dbReference>
<protein>
    <submittedName>
        <fullName evidence="3">6-phosphogluconolactonase</fullName>
        <ecNumber evidence="3">3.1.1.31</ecNumber>
    </submittedName>
</protein>
<sequence length="358" mass="39045">MMAIVAFNCKKNEVDMKAHTLFVSTYTDGESKGIYKLVFDPNTGKLSDLTLAAALENPSFLTISKDGNNLYAVQETADFDSLGGAVSAFKLKDGILELQNSMGTGGAHPCHVALSDDGHLAVSNYTGGNLSIFDLKNDGALKQNPQMINHSVLDTLKKAHVHKANFNAEGLFASDLGLDALKRYRKQDGNWKPAHQSSLDLPDGAGPRHFVFDSNGNYLYVINELNSTISVFKRDDEGNFNKIQTENTLAADYNGQNACADIHLSPDGKFLYGSNRGENTIVVFSVDTKNGQISLMGRTSVYGDLPRNFTIDPSGNFVLVANQRSENIVVFQRNTELGTLTYLNETSLPAPVCLEFLE</sequence>
<comment type="similarity">
    <text evidence="1">Belongs to the cycloisomerase 2 family.</text>
</comment>
<dbReference type="RefSeq" id="WP_112378124.1">
    <property type="nucleotide sequence ID" value="NZ_CP030104.1"/>
</dbReference>
<reference evidence="3 4" key="1">
    <citation type="submission" date="2018-06" db="EMBL/GenBank/DDBJ databases">
        <title>Spongiibacterium sp. HME9304 Genome sequencing and assembly.</title>
        <authorList>
            <person name="Kang H."/>
            <person name="Kim H."/>
            <person name="Joh K."/>
        </authorList>
    </citation>
    <scope>NUCLEOTIDE SEQUENCE [LARGE SCALE GENOMIC DNA]</scope>
    <source>
        <strain evidence="3 4">HME9304</strain>
    </source>
</reference>
<evidence type="ECO:0000256" key="2">
    <source>
        <dbReference type="ARBA" id="ARBA00022526"/>
    </source>
</evidence>
<gene>
    <name evidence="3" type="ORF">HME9304_01676</name>
</gene>
<dbReference type="GO" id="GO:0006006">
    <property type="term" value="P:glucose metabolic process"/>
    <property type="evidence" value="ECO:0007669"/>
    <property type="project" value="UniProtKB-KW"/>
</dbReference>
<dbReference type="PANTHER" id="PTHR30344">
    <property type="entry name" value="6-PHOSPHOGLUCONOLACTONASE-RELATED"/>
    <property type="match status" value="1"/>
</dbReference>
<dbReference type="InterPro" id="IPR019405">
    <property type="entry name" value="Lactonase_7-beta_prop"/>
</dbReference>
<dbReference type="EC" id="3.1.1.31" evidence="3"/>
<keyword evidence="2" id="KW-0119">Carbohydrate metabolism</keyword>
<dbReference type="PANTHER" id="PTHR30344:SF1">
    <property type="entry name" value="6-PHOSPHOGLUCONOLACTONASE"/>
    <property type="match status" value="1"/>
</dbReference>
<dbReference type="Pfam" id="PF10282">
    <property type="entry name" value="Lactonase"/>
    <property type="match status" value="1"/>
</dbReference>
<organism evidence="3 4">
    <name type="scientific">Flagellimonas maritima</name>
    <dbReference type="NCBI Taxonomy" id="1383885"/>
    <lineage>
        <taxon>Bacteria</taxon>
        <taxon>Pseudomonadati</taxon>
        <taxon>Bacteroidota</taxon>
        <taxon>Flavobacteriia</taxon>
        <taxon>Flavobacteriales</taxon>
        <taxon>Flavobacteriaceae</taxon>
        <taxon>Flagellimonas</taxon>
    </lineage>
</organism>
<evidence type="ECO:0000313" key="4">
    <source>
        <dbReference type="Proteomes" id="UP000248536"/>
    </source>
</evidence>
<proteinExistence type="inferred from homology"/>
<dbReference type="Proteomes" id="UP000248536">
    <property type="component" value="Chromosome"/>
</dbReference>
<dbReference type="EMBL" id="CP030104">
    <property type="protein sequence ID" value="AWX44673.1"/>
    <property type="molecule type" value="Genomic_DNA"/>
</dbReference>
<keyword evidence="3" id="KW-0378">Hydrolase</keyword>
<dbReference type="InterPro" id="IPR050282">
    <property type="entry name" value="Cycloisomerase_2"/>
</dbReference>
<dbReference type="InterPro" id="IPR011048">
    <property type="entry name" value="Haem_d1_sf"/>
</dbReference>
<keyword evidence="2" id="KW-0313">Glucose metabolism</keyword>
<dbReference type="InterPro" id="IPR015943">
    <property type="entry name" value="WD40/YVTN_repeat-like_dom_sf"/>
</dbReference>
<dbReference type="Gene3D" id="2.130.10.10">
    <property type="entry name" value="YVTN repeat-like/Quinoprotein amine dehydrogenase"/>
    <property type="match status" value="1"/>
</dbReference>
<dbReference type="KEGG" id="spon:HME9304_01676"/>